<feature type="domain" description="Cytochrome c" evidence="6">
    <location>
        <begin position="33"/>
        <end position="141"/>
    </location>
</feature>
<sequence length="146" mass="15075">MRAVLPLFVLLSMPILAACAPDGSTATGTGGGDAALTGQGLYVVYCARCHGGSGRGDGVIVPMLDTPPSDLTQLAARNGGTYPAQDVISRIHGYPGQFDVMPEYGPLFADRTVTWRDPETGAAIKTPRALVDLSAYLSTIQAPAPG</sequence>
<keyword evidence="1 4" id="KW-0349">Heme</keyword>
<keyword evidence="8" id="KW-1185">Reference proteome</keyword>
<dbReference type="GO" id="GO:0009055">
    <property type="term" value="F:electron transfer activity"/>
    <property type="evidence" value="ECO:0007669"/>
    <property type="project" value="InterPro"/>
</dbReference>
<evidence type="ECO:0000313" key="8">
    <source>
        <dbReference type="Proteomes" id="UP000193207"/>
    </source>
</evidence>
<evidence type="ECO:0000256" key="3">
    <source>
        <dbReference type="ARBA" id="ARBA00023004"/>
    </source>
</evidence>
<evidence type="ECO:0000256" key="1">
    <source>
        <dbReference type="ARBA" id="ARBA00022617"/>
    </source>
</evidence>
<evidence type="ECO:0000313" key="7">
    <source>
        <dbReference type="EMBL" id="SLN48779.1"/>
    </source>
</evidence>
<proteinExistence type="predicted"/>
<gene>
    <name evidence="7" type="ORF">ROH8110_02619</name>
</gene>
<name>A0A1X6ZEA3_9RHOB</name>
<evidence type="ECO:0000256" key="2">
    <source>
        <dbReference type="ARBA" id="ARBA00022723"/>
    </source>
</evidence>
<dbReference type="InterPro" id="IPR036909">
    <property type="entry name" value="Cyt_c-like_dom_sf"/>
</dbReference>
<dbReference type="OrthoDB" id="335174at2"/>
<dbReference type="GO" id="GO:0046872">
    <property type="term" value="F:metal ion binding"/>
    <property type="evidence" value="ECO:0007669"/>
    <property type="project" value="UniProtKB-KW"/>
</dbReference>
<evidence type="ECO:0000259" key="6">
    <source>
        <dbReference type="PROSITE" id="PS51007"/>
    </source>
</evidence>
<dbReference type="SUPFAM" id="SSF46626">
    <property type="entry name" value="Cytochrome c"/>
    <property type="match status" value="1"/>
</dbReference>
<evidence type="ECO:0000256" key="4">
    <source>
        <dbReference type="PROSITE-ProRule" id="PRU00433"/>
    </source>
</evidence>
<dbReference type="PROSITE" id="PS51007">
    <property type="entry name" value="CYTC"/>
    <property type="match status" value="1"/>
</dbReference>
<keyword evidence="5" id="KW-0732">Signal</keyword>
<dbReference type="AlphaFoldDB" id="A0A1X6ZEA3"/>
<organism evidence="7 8">
    <name type="scientific">Roseovarius halotolerans</name>
    <dbReference type="NCBI Taxonomy" id="505353"/>
    <lineage>
        <taxon>Bacteria</taxon>
        <taxon>Pseudomonadati</taxon>
        <taxon>Pseudomonadota</taxon>
        <taxon>Alphaproteobacteria</taxon>
        <taxon>Rhodobacterales</taxon>
        <taxon>Roseobacteraceae</taxon>
        <taxon>Roseovarius</taxon>
    </lineage>
</organism>
<dbReference type="EMBL" id="FWFU01000003">
    <property type="protein sequence ID" value="SLN48779.1"/>
    <property type="molecule type" value="Genomic_DNA"/>
</dbReference>
<dbReference type="GO" id="GO:0020037">
    <property type="term" value="F:heme binding"/>
    <property type="evidence" value="ECO:0007669"/>
    <property type="project" value="InterPro"/>
</dbReference>
<dbReference type="Proteomes" id="UP000193207">
    <property type="component" value="Unassembled WGS sequence"/>
</dbReference>
<feature type="signal peptide" evidence="5">
    <location>
        <begin position="1"/>
        <end position="17"/>
    </location>
</feature>
<reference evidence="7 8" key="1">
    <citation type="submission" date="2017-03" db="EMBL/GenBank/DDBJ databases">
        <authorList>
            <person name="Afonso C.L."/>
            <person name="Miller P.J."/>
            <person name="Scott M.A."/>
            <person name="Spackman E."/>
            <person name="Goraichik I."/>
            <person name="Dimitrov K.M."/>
            <person name="Suarez D.L."/>
            <person name="Swayne D.E."/>
        </authorList>
    </citation>
    <scope>NUCLEOTIDE SEQUENCE [LARGE SCALE GENOMIC DNA]</scope>
    <source>
        <strain evidence="7 8">CECT 8110</strain>
    </source>
</reference>
<dbReference type="RefSeq" id="WP_139837418.1">
    <property type="nucleotide sequence ID" value="NZ_FWFU01000003.1"/>
</dbReference>
<evidence type="ECO:0000256" key="5">
    <source>
        <dbReference type="SAM" id="SignalP"/>
    </source>
</evidence>
<keyword evidence="2 4" id="KW-0479">Metal-binding</keyword>
<accession>A0A1X6ZEA3</accession>
<dbReference type="InterPro" id="IPR009056">
    <property type="entry name" value="Cyt_c-like_dom"/>
</dbReference>
<protein>
    <recommendedName>
        <fullName evidence="6">Cytochrome c domain-containing protein</fullName>
    </recommendedName>
</protein>
<keyword evidence="3 4" id="KW-0408">Iron</keyword>
<dbReference type="Gene3D" id="1.10.760.10">
    <property type="entry name" value="Cytochrome c-like domain"/>
    <property type="match status" value="1"/>
</dbReference>
<dbReference type="PROSITE" id="PS51257">
    <property type="entry name" value="PROKAR_LIPOPROTEIN"/>
    <property type="match status" value="1"/>
</dbReference>
<feature type="chain" id="PRO_5012123445" description="Cytochrome c domain-containing protein" evidence="5">
    <location>
        <begin position="18"/>
        <end position="146"/>
    </location>
</feature>